<reference evidence="1" key="1">
    <citation type="journal article" date="2021" name="Proc. Natl. Acad. Sci. U.S.A.">
        <title>A Catalog of Tens of Thousands of Viruses from Human Metagenomes Reveals Hidden Associations with Chronic Diseases.</title>
        <authorList>
            <person name="Tisza M.J."/>
            <person name="Buck C.B."/>
        </authorList>
    </citation>
    <scope>NUCLEOTIDE SEQUENCE</scope>
    <source>
        <strain evidence="1">CtOZu12</strain>
    </source>
</reference>
<protein>
    <submittedName>
        <fullName evidence="1">Uncharacterized protein</fullName>
    </submittedName>
</protein>
<evidence type="ECO:0000313" key="1">
    <source>
        <dbReference type="EMBL" id="DAD55687.1"/>
    </source>
</evidence>
<dbReference type="EMBL" id="BK029940">
    <property type="protein sequence ID" value="DAD55687.1"/>
    <property type="molecule type" value="Genomic_DNA"/>
</dbReference>
<name>A0A8D9PEF8_9VIRU</name>
<proteinExistence type="predicted"/>
<accession>A0A8D9PEF8</accession>
<sequence length="92" mass="10485">MVRRDYNGMTLITPDSPNYNRGVLYGVLNAGIEEVPAKDMKLEDLKDVKISESGVEDKDILMYNKENKAWENKNMDKYLEDNLVDGGGVPRF</sequence>
<organism evidence="1">
    <name type="scientific">Bacteriophage sp</name>
    <dbReference type="NCBI Taxonomy" id="38018"/>
    <lineage>
        <taxon>Viruses</taxon>
    </lineage>
</organism>